<accession>Q6KGD6</accession>
<sequence>MLTIQTVTFLNSTGMISVTIQNLGLSVVKLLITHPLLGLVIPVEWFLYRLSV</sequence>
<protein>
    <submittedName>
        <fullName evidence="1">Uncharacterized protein</fullName>
    </submittedName>
</protein>
<name>Q6KGD6_BPFO1</name>
<reference evidence="1 2" key="1">
    <citation type="submission" date="2000-11" db="EMBL/GenBank/DDBJ databases">
        <title>Bacteriophage Felix O1: Genetic Characterization.</title>
        <authorList>
            <person name="Sriranganathan N."/>
            <person name="Whichard J.M."/>
            <person name="Pierson F.W."/>
            <person name="Kapur V."/>
            <person name="Weigt L.A."/>
        </authorList>
    </citation>
    <scope>NUCLEOTIDE SEQUENCE [LARGE SCALE GENOMIC DNA]</scope>
    <source>
        <strain evidence="1">Felix O1-VT1</strain>
    </source>
</reference>
<organismHost>
    <name type="scientific">Salmonella</name>
    <dbReference type="NCBI Taxonomy" id="590"/>
</organismHost>
<organism evidence="1 2">
    <name type="scientific">Salmonella phage Felix O1 (isolate Felix O1-VT1)</name>
    <name type="common">Bacteriophage Felix O1</name>
    <dbReference type="NCBI Taxonomy" id="1283336"/>
    <lineage>
        <taxon>Viruses</taxon>
        <taxon>Duplodnaviria</taxon>
        <taxon>Heunggongvirae</taxon>
        <taxon>Uroviricota</taxon>
        <taxon>Caudoviricetes</taxon>
        <taxon>Andersonviridae</taxon>
        <taxon>Ounavirinae</taxon>
        <taxon>Felixounavirus</taxon>
        <taxon>Felixounavirus felixO1</taxon>
    </lineage>
</organism>
<proteinExistence type="predicted"/>
<keyword evidence="2" id="KW-1185">Reference proteome</keyword>
<evidence type="ECO:0000313" key="2">
    <source>
        <dbReference type="Proteomes" id="UP000009070"/>
    </source>
</evidence>
<evidence type="ECO:0000313" key="1">
    <source>
        <dbReference type="EMBL" id="AAQ14693.1"/>
    </source>
</evidence>
<dbReference type="EMBL" id="AF320576">
    <property type="protein sequence ID" value="AAQ14693.1"/>
    <property type="molecule type" value="Genomic_DNA"/>
</dbReference>
<dbReference type="Proteomes" id="UP000009070">
    <property type="component" value="Segment"/>
</dbReference>